<proteinExistence type="predicted"/>
<dbReference type="InterPro" id="IPR005502">
    <property type="entry name" value="Ribosyl_crysJ1"/>
</dbReference>
<dbReference type="STRING" id="394193.SAMN04489732_104176"/>
<dbReference type="InterPro" id="IPR036705">
    <property type="entry name" value="Ribosyl_crysJ1_sf"/>
</dbReference>
<feature type="compositionally biased region" description="Basic and acidic residues" evidence="1">
    <location>
        <begin position="94"/>
        <end position="104"/>
    </location>
</feature>
<dbReference type="SUPFAM" id="SSF101478">
    <property type="entry name" value="ADP-ribosylglycohydrolase"/>
    <property type="match status" value="1"/>
</dbReference>
<protein>
    <submittedName>
        <fullName evidence="2">ADP-ribosylglycohydrolase</fullName>
    </submittedName>
</protein>
<dbReference type="EMBL" id="FOEF01000004">
    <property type="protein sequence ID" value="SEP16784.1"/>
    <property type="molecule type" value="Genomic_DNA"/>
</dbReference>
<dbReference type="GO" id="GO:0016787">
    <property type="term" value="F:hydrolase activity"/>
    <property type="evidence" value="ECO:0007669"/>
    <property type="project" value="UniProtKB-KW"/>
</dbReference>
<keyword evidence="3" id="KW-1185">Reference proteome</keyword>
<dbReference type="AlphaFoldDB" id="A0A1H8VN93"/>
<dbReference type="Pfam" id="PF03747">
    <property type="entry name" value="ADP_ribosyl_GH"/>
    <property type="match status" value="1"/>
</dbReference>
<evidence type="ECO:0000313" key="3">
    <source>
        <dbReference type="Proteomes" id="UP000198582"/>
    </source>
</evidence>
<evidence type="ECO:0000313" key="2">
    <source>
        <dbReference type="EMBL" id="SEP16784.1"/>
    </source>
</evidence>
<accession>A0A1H8VN93</accession>
<sequence length="118" mass="12500">MPRNEGDPTRQTAITDLVTDAVITDETQLSLFTAEDFRNEYAFRLAANCAQLTHGHPTGYYAAGALAAVITHLVAGESLETAAPQAMRELAGHPGHEETTEALRRTCSAPSTATSIGS</sequence>
<feature type="region of interest" description="Disordered" evidence="1">
    <location>
        <begin position="94"/>
        <end position="118"/>
    </location>
</feature>
<dbReference type="Gene3D" id="1.10.4080.10">
    <property type="entry name" value="ADP-ribosylation/Crystallin J1"/>
    <property type="match status" value="1"/>
</dbReference>
<reference evidence="2 3" key="1">
    <citation type="submission" date="2016-10" db="EMBL/GenBank/DDBJ databases">
        <authorList>
            <person name="de Groot N.N."/>
        </authorList>
    </citation>
    <scope>NUCLEOTIDE SEQUENCE [LARGE SCALE GENOMIC DNA]</scope>
    <source>
        <strain evidence="2 3">DSM 44993</strain>
    </source>
</reference>
<keyword evidence="2" id="KW-0378">Hydrolase</keyword>
<feature type="compositionally biased region" description="Polar residues" evidence="1">
    <location>
        <begin position="108"/>
        <end position="118"/>
    </location>
</feature>
<dbReference type="Proteomes" id="UP000198582">
    <property type="component" value="Unassembled WGS sequence"/>
</dbReference>
<gene>
    <name evidence="2" type="ORF">SAMN04489732_104176</name>
</gene>
<organism evidence="2 3">
    <name type="scientific">Amycolatopsis saalfeldensis</name>
    <dbReference type="NCBI Taxonomy" id="394193"/>
    <lineage>
        <taxon>Bacteria</taxon>
        <taxon>Bacillati</taxon>
        <taxon>Actinomycetota</taxon>
        <taxon>Actinomycetes</taxon>
        <taxon>Pseudonocardiales</taxon>
        <taxon>Pseudonocardiaceae</taxon>
        <taxon>Amycolatopsis</taxon>
    </lineage>
</organism>
<name>A0A1H8VN93_9PSEU</name>
<evidence type="ECO:0000256" key="1">
    <source>
        <dbReference type="SAM" id="MobiDB-lite"/>
    </source>
</evidence>